<proteinExistence type="predicted"/>
<feature type="non-terminal residue" evidence="2">
    <location>
        <position position="1"/>
    </location>
</feature>
<gene>
    <name evidence="2" type="ORF">CARUB_v10006318mg</name>
</gene>
<keyword evidence="3" id="KW-1185">Reference proteome</keyword>
<dbReference type="EMBL" id="KB870811">
    <property type="protein sequence ID" value="EOA17909.1"/>
    <property type="molecule type" value="Genomic_DNA"/>
</dbReference>
<keyword evidence="1" id="KW-0472">Membrane</keyword>
<evidence type="ECO:0000313" key="3">
    <source>
        <dbReference type="Proteomes" id="UP000029121"/>
    </source>
</evidence>
<dbReference type="STRING" id="81985.R0GM04"/>
<accession>R0GM04</accession>
<evidence type="ECO:0000256" key="1">
    <source>
        <dbReference type="SAM" id="Phobius"/>
    </source>
</evidence>
<keyword evidence="1" id="KW-0812">Transmembrane</keyword>
<protein>
    <submittedName>
        <fullName evidence="2">Uncharacterized protein</fullName>
    </submittedName>
</protein>
<dbReference type="AlphaFoldDB" id="R0GM04"/>
<feature type="transmembrane region" description="Helical" evidence="1">
    <location>
        <begin position="106"/>
        <end position="124"/>
    </location>
</feature>
<reference evidence="3" key="1">
    <citation type="journal article" date="2013" name="Nat. Genet.">
        <title>The Capsella rubella genome and the genomic consequences of rapid mating system evolution.</title>
        <authorList>
            <person name="Slotte T."/>
            <person name="Hazzouri K.M."/>
            <person name="Agren J.A."/>
            <person name="Koenig D."/>
            <person name="Maumus F."/>
            <person name="Guo Y.L."/>
            <person name="Steige K."/>
            <person name="Platts A.E."/>
            <person name="Escobar J.S."/>
            <person name="Newman L.K."/>
            <person name="Wang W."/>
            <person name="Mandakova T."/>
            <person name="Vello E."/>
            <person name="Smith L.M."/>
            <person name="Henz S.R."/>
            <person name="Steffen J."/>
            <person name="Takuno S."/>
            <person name="Brandvain Y."/>
            <person name="Coop G."/>
            <person name="Andolfatto P."/>
            <person name="Hu T.T."/>
            <person name="Blanchette M."/>
            <person name="Clark R.M."/>
            <person name="Quesneville H."/>
            <person name="Nordborg M."/>
            <person name="Gaut B.S."/>
            <person name="Lysak M.A."/>
            <person name="Jenkins J."/>
            <person name="Grimwood J."/>
            <person name="Chapman J."/>
            <person name="Prochnik S."/>
            <person name="Shu S."/>
            <person name="Rokhsar D."/>
            <person name="Schmutz J."/>
            <person name="Weigel D."/>
            <person name="Wright S.I."/>
        </authorList>
    </citation>
    <scope>NUCLEOTIDE SEQUENCE [LARGE SCALE GENOMIC DNA]</scope>
    <source>
        <strain evidence="3">cv. Monte Gargano</strain>
    </source>
</reference>
<name>R0GM04_9BRAS</name>
<organism evidence="2 3">
    <name type="scientific">Capsella rubella</name>
    <dbReference type="NCBI Taxonomy" id="81985"/>
    <lineage>
        <taxon>Eukaryota</taxon>
        <taxon>Viridiplantae</taxon>
        <taxon>Streptophyta</taxon>
        <taxon>Embryophyta</taxon>
        <taxon>Tracheophyta</taxon>
        <taxon>Spermatophyta</taxon>
        <taxon>Magnoliopsida</taxon>
        <taxon>eudicotyledons</taxon>
        <taxon>Gunneridae</taxon>
        <taxon>Pentapetalae</taxon>
        <taxon>rosids</taxon>
        <taxon>malvids</taxon>
        <taxon>Brassicales</taxon>
        <taxon>Brassicaceae</taxon>
        <taxon>Camelineae</taxon>
        <taxon>Capsella</taxon>
    </lineage>
</organism>
<keyword evidence="1" id="KW-1133">Transmembrane helix</keyword>
<sequence>LYNNGRCDSLIFAARVFVPLHRGVVRAMMLWFIHGVLPGISGLIDITTIIVNNVLMQNYSFRRIWDPIITSEAFIMKISNNIFGVRCIIIGCDCTHTMPNFMMCTMTPYGLIEVTGFFYVMWSFKQRMPIRHTYHIHVR</sequence>
<feature type="transmembrane region" description="Helical" evidence="1">
    <location>
        <begin position="29"/>
        <end position="51"/>
    </location>
</feature>
<evidence type="ECO:0000313" key="2">
    <source>
        <dbReference type="EMBL" id="EOA17909.1"/>
    </source>
</evidence>
<dbReference type="Proteomes" id="UP000029121">
    <property type="component" value="Unassembled WGS sequence"/>
</dbReference>